<protein>
    <submittedName>
        <fullName evidence="3">Tripartite tricarboxylate transporter substrate-binding protein</fullName>
    </submittedName>
</protein>
<dbReference type="PANTHER" id="PTHR42928:SF5">
    <property type="entry name" value="BLR1237 PROTEIN"/>
    <property type="match status" value="1"/>
</dbReference>
<dbReference type="SUPFAM" id="SSF53850">
    <property type="entry name" value="Periplasmic binding protein-like II"/>
    <property type="match status" value="1"/>
</dbReference>
<reference evidence="3 4" key="1">
    <citation type="submission" date="2024-09" db="EMBL/GenBank/DDBJ databases">
        <authorList>
            <person name="Sun Q."/>
            <person name="Mori K."/>
        </authorList>
    </citation>
    <scope>NUCLEOTIDE SEQUENCE [LARGE SCALE GENOMIC DNA]</scope>
    <source>
        <strain evidence="3 4">CCM 7468</strain>
    </source>
</reference>
<dbReference type="SUPFAM" id="SSF54593">
    <property type="entry name" value="Glyoxalase/Bleomycin resistance protein/Dihydroxybiphenyl dioxygenase"/>
    <property type="match status" value="1"/>
</dbReference>
<dbReference type="InterPro" id="IPR042100">
    <property type="entry name" value="Bug_dom1"/>
</dbReference>
<evidence type="ECO:0000256" key="2">
    <source>
        <dbReference type="SAM" id="MobiDB-lite"/>
    </source>
</evidence>
<sequence>MARAQPDGHTLLCAPQMSFNADLLYSDINDDPRGFEPMSVLATYPNVIVGRQDLPFSGVPDLLDAARARPDGITYGSQGNGQIAHLTFKMLDAMTGVRMVHAPYRGSAPLLTALLSGEVDISADNLLLMNPQVAAGMLAEGRLHHIAFELRDWGAVEEACDTLGARRIPLIWGPGRHTVGHNVHICRLDPDGQILVLHRTGPDERRGRGSTGSAPMAPGNTLAPAALGDRPLHLERLGHPDTFGSPRCVKGGGEAPVRGSARLDAAACRHDLGGFADVHAHDLRALTIGPDHLEVVVAATTTGIVGHRTAGGDDVFAQPVPAPIRLGGRSEVELVHGCAGAVAQREAGVASLCEGRAGGDRQQGGSDSKATEHLTSLVHDADALSGRRASGWPRYDLLLNKLLH</sequence>
<dbReference type="RefSeq" id="WP_377056751.1">
    <property type="nucleotide sequence ID" value="NZ_JBHLVZ010000113.1"/>
</dbReference>
<dbReference type="PANTHER" id="PTHR42928">
    <property type="entry name" value="TRICARBOXYLATE-BINDING PROTEIN"/>
    <property type="match status" value="1"/>
</dbReference>
<proteinExistence type="inferred from homology"/>
<dbReference type="InterPro" id="IPR029068">
    <property type="entry name" value="Glyas_Bleomycin-R_OHBP_Dase"/>
</dbReference>
<evidence type="ECO:0000256" key="1">
    <source>
        <dbReference type="ARBA" id="ARBA00006987"/>
    </source>
</evidence>
<dbReference type="Proteomes" id="UP001589789">
    <property type="component" value="Unassembled WGS sequence"/>
</dbReference>
<dbReference type="Gene3D" id="3.40.190.150">
    <property type="entry name" value="Bordetella uptake gene, domain 1"/>
    <property type="match status" value="1"/>
</dbReference>
<organism evidence="3 4">
    <name type="scientific">Muricoccus vinaceus</name>
    <dbReference type="NCBI Taxonomy" id="424704"/>
    <lineage>
        <taxon>Bacteria</taxon>
        <taxon>Pseudomonadati</taxon>
        <taxon>Pseudomonadota</taxon>
        <taxon>Alphaproteobacteria</taxon>
        <taxon>Acetobacterales</taxon>
        <taxon>Roseomonadaceae</taxon>
        <taxon>Muricoccus</taxon>
    </lineage>
</organism>
<dbReference type="InterPro" id="IPR005064">
    <property type="entry name" value="BUG"/>
</dbReference>
<keyword evidence="4" id="KW-1185">Reference proteome</keyword>
<dbReference type="EMBL" id="JBHLVZ010000113">
    <property type="protein sequence ID" value="MFC0389404.1"/>
    <property type="molecule type" value="Genomic_DNA"/>
</dbReference>
<comment type="similarity">
    <text evidence="1">Belongs to the UPF0065 (bug) family.</text>
</comment>
<feature type="region of interest" description="Disordered" evidence="2">
    <location>
        <begin position="201"/>
        <end position="225"/>
    </location>
</feature>
<accession>A0ABV6J0K8</accession>
<dbReference type="Pfam" id="PF03401">
    <property type="entry name" value="TctC"/>
    <property type="match status" value="1"/>
</dbReference>
<evidence type="ECO:0000313" key="3">
    <source>
        <dbReference type="EMBL" id="MFC0389404.1"/>
    </source>
</evidence>
<name>A0ABV6J0K8_9PROT</name>
<gene>
    <name evidence="3" type="ORF">ACFFIC_28235</name>
</gene>
<comment type="caution">
    <text evidence="3">The sequence shown here is derived from an EMBL/GenBank/DDBJ whole genome shotgun (WGS) entry which is preliminary data.</text>
</comment>
<evidence type="ECO:0000313" key="4">
    <source>
        <dbReference type="Proteomes" id="UP001589789"/>
    </source>
</evidence>
<dbReference type="Gene3D" id="3.40.190.10">
    <property type="entry name" value="Periplasmic binding protein-like II"/>
    <property type="match status" value="1"/>
</dbReference>